<dbReference type="EMBL" id="BMLN01000017">
    <property type="protein sequence ID" value="GGO08917.1"/>
    <property type="molecule type" value="Genomic_DNA"/>
</dbReference>
<keyword evidence="1" id="KW-0472">Membrane</keyword>
<keyword evidence="1" id="KW-1133">Transmembrane helix</keyword>
<comment type="caution">
    <text evidence="2">The sequence shown here is derived from an EMBL/GenBank/DDBJ whole genome shotgun (WGS) entry which is preliminary data.</text>
</comment>
<feature type="transmembrane region" description="Helical" evidence="1">
    <location>
        <begin position="157"/>
        <end position="182"/>
    </location>
</feature>
<feature type="transmembrane region" description="Helical" evidence="1">
    <location>
        <begin position="79"/>
        <end position="98"/>
    </location>
</feature>
<gene>
    <name evidence="2" type="ORF">GCM10010969_38820</name>
</gene>
<dbReference type="Pfam" id="PF12679">
    <property type="entry name" value="ABC2_membrane_2"/>
    <property type="match status" value="1"/>
</dbReference>
<sequence>MMSRNLIGMELKSLRVSFLVGTLVLLIYQFVLGAMADSFAGNAGMMEVLQGKSAILESFGINTVMMSSYEGWVGAQPHMLFALLLSAFSAIWAGTCISRERDKGTAEYLFSLPYSRREIFFSKAAAHLLLVTIIALLTFLVNWAAGELFSSVSNVKILLLLVLAGYCIALAFLGIGYILTFWVTSERAATSTGIGLVLMMFFMGLLSTAPGNAARLADLSLFRLFVPSDIVMDVTLTAAGVLITVGLYAVGLAAAALGLERQDL</sequence>
<evidence type="ECO:0008006" key="4">
    <source>
        <dbReference type="Google" id="ProtNLM"/>
    </source>
</evidence>
<accession>A0ABQ2LB36</accession>
<keyword evidence="3" id="KW-1185">Reference proteome</keyword>
<proteinExistence type="predicted"/>
<keyword evidence="1" id="KW-0812">Transmembrane</keyword>
<organism evidence="2 3">
    <name type="scientific">Saccharibacillus kuerlensis</name>
    <dbReference type="NCBI Taxonomy" id="459527"/>
    <lineage>
        <taxon>Bacteria</taxon>
        <taxon>Bacillati</taxon>
        <taxon>Bacillota</taxon>
        <taxon>Bacilli</taxon>
        <taxon>Bacillales</taxon>
        <taxon>Paenibacillaceae</taxon>
        <taxon>Saccharibacillus</taxon>
    </lineage>
</organism>
<evidence type="ECO:0000256" key="1">
    <source>
        <dbReference type="SAM" id="Phobius"/>
    </source>
</evidence>
<evidence type="ECO:0000313" key="3">
    <source>
        <dbReference type="Proteomes" id="UP000606653"/>
    </source>
</evidence>
<feature type="transmembrane region" description="Helical" evidence="1">
    <location>
        <begin position="194"/>
        <end position="214"/>
    </location>
</feature>
<reference evidence="3" key="1">
    <citation type="journal article" date="2019" name="Int. J. Syst. Evol. Microbiol.">
        <title>The Global Catalogue of Microorganisms (GCM) 10K type strain sequencing project: providing services to taxonomists for standard genome sequencing and annotation.</title>
        <authorList>
            <consortium name="The Broad Institute Genomics Platform"/>
            <consortium name="The Broad Institute Genome Sequencing Center for Infectious Disease"/>
            <person name="Wu L."/>
            <person name="Ma J."/>
        </authorList>
    </citation>
    <scope>NUCLEOTIDE SEQUENCE [LARGE SCALE GENOMIC DNA]</scope>
    <source>
        <strain evidence="3">CGMCC 1.6964</strain>
    </source>
</reference>
<evidence type="ECO:0000313" key="2">
    <source>
        <dbReference type="EMBL" id="GGO08917.1"/>
    </source>
</evidence>
<dbReference type="PANTHER" id="PTHR37305">
    <property type="entry name" value="INTEGRAL MEMBRANE PROTEIN-RELATED"/>
    <property type="match status" value="1"/>
</dbReference>
<name>A0ABQ2LB36_9BACL</name>
<feature type="transmembrane region" description="Helical" evidence="1">
    <location>
        <begin position="119"/>
        <end position="145"/>
    </location>
</feature>
<feature type="transmembrane region" description="Helical" evidence="1">
    <location>
        <begin position="234"/>
        <end position="259"/>
    </location>
</feature>
<dbReference type="Proteomes" id="UP000606653">
    <property type="component" value="Unassembled WGS sequence"/>
</dbReference>
<dbReference type="PANTHER" id="PTHR37305:SF2">
    <property type="entry name" value="BACITRACIN TRANSPORT PERMEASE PROTEIN BCRB"/>
    <property type="match status" value="1"/>
</dbReference>
<protein>
    <recommendedName>
        <fullName evidence="4">ABC-2 type transport system permease protein</fullName>
    </recommendedName>
</protein>
<dbReference type="RefSeq" id="WP_026293964.1">
    <property type="nucleotide sequence ID" value="NZ_BMLN01000017.1"/>
</dbReference>